<feature type="compositionally biased region" description="Basic and acidic residues" evidence="4">
    <location>
        <begin position="589"/>
        <end position="600"/>
    </location>
</feature>
<feature type="region of interest" description="Disordered" evidence="4">
    <location>
        <begin position="1"/>
        <end position="28"/>
    </location>
</feature>
<feature type="compositionally biased region" description="Low complexity" evidence="4">
    <location>
        <begin position="641"/>
        <end position="650"/>
    </location>
</feature>
<keyword evidence="2" id="KW-0964">Secreted</keyword>
<dbReference type="InterPro" id="IPR052424">
    <property type="entry name" value="Kielin_Chordin-BMP_Reg"/>
</dbReference>
<dbReference type="STRING" id="1965070.A0A3S3PRW9"/>
<dbReference type="OrthoDB" id="10068079at2759"/>
<dbReference type="SUPFAM" id="SSF57603">
    <property type="entry name" value="FnI-like domain"/>
    <property type="match status" value="2"/>
</dbReference>
<evidence type="ECO:0000256" key="2">
    <source>
        <dbReference type="ARBA" id="ARBA00022525"/>
    </source>
</evidence>
<dbReference type="AlphaFoldDB" id="A0A3S3PRW9"/>
<feature type="compositionally biased region" description="Polar residues" evidence="4">
    <location>
        <begin position="705"/>
        <end position="719"/>
    </location>
</feature>
<reference evidence="6 7" key="1">
    <citation type="journal article" date="2018" name="Gigascience">
        <title>Genomes of trombidid mites reveal novel predicted allergens and laterally-transferred genes associated with secondary metabolism.</title>
        <authorList>
            <person name="Dong X."/>
            <person name="Chaisiri K."/>
            <person name="Xia D."/>
            <person name="Armstrong S.D."/>
            <person name="Fang Y."/>
            <person name="Donnelly M.J."/>
            <person name="Kadowaki T."/>
            <person name="McGarry J.W."/>
            <person name="Darby A.C."/>
            <person name="Makepeace B.L."/>
        </authorList>
    </citation>
    <scope>NUCLEOTIDE SEQUENCE [LARGE SCALE GENOMIC DNA]</scope>
    <source>
        <strain evidence="6">UoL-WK</strain>
    </source>
</reference>
<dbReference type="PANTHER" id="PTHR46698:SF3">
    <property type="entry name" value="TENECTIN ISOFORM 1-RELATED"/>
    <property type="match status" value="1"/>
</dbReference>
<feature type="compositionally biased region" description="Basic and acidic residues" evidence="4">
    <location>
        <begin position="478"/>
        <end position="492"/>
    </location>
</feature>
<sequence>MFLTITPEPDPEPEPEAHELTTIPTTTEEPYLGPGCFLDGKHYKEGAQITGHHQKPCEICYCIRNTSACVMQECALQVDGCTPIYRAGACCPSRYNCSAEAATTVPPELRHPFVPSEGCHANGRTYIDGEAVPSSDPCEHCYSATTRTVPPVNVVTGNDFTTQIYEQSTMMKTIPPHNSQSHTVASQTVKIQQTATVLAEPSTIARKDDSLPMSKEEADNDLMKPSFYVNVTDLRPESEKMTTITPNFTTTFGRKPIFSNDSLEPRKEANGFHISDNSTTLAEKYAFSISTRKTTTIRRPVPTPGSIPGEGVCRHGNKIYQNGDEVKSSNPCVEFCMCINSIVYCDEIICEEEKIVPQEGIKCEKVHFKDECCPQYECYHLEELTSPKPSLMNQTTITTSKAGENKTSITTSTVADLSTETNRTDGKEVTTQIPKLEEKQKSTTEKEETSSPITSTVADLSTETNRTDGKEVTTQMPKLEEKQKSTTEKEETSSPITSTVADLSTETNRTDGKEVTTQMPKLEEKQKSTTEKEETSSPITSTVADLSTETNRTDGKEVTTQMPKLEEKQKSTTEKEETSSPITSTVADLSRETNRTDGKEVTTQMPKLEEKQKSTTQKEETSPPSTKFETTNPTTSDEKITTTSETSISVKTEKPKPTIIITTEKSTDSEVGSQTTTRKAEEKVFTLPSTDIKISESTDAPLEKTTFTSSENQSTTIEETRSTLNVVKVEQIDITTKKPDLIKQKTTTLGGEQTTEREETE</sequence>
<evidence type="ECO:0000259" key="5">
    <source>
        <dbReference type="PROSITE" id="PS50184"/>
    </source>
</evidence>
<comment type="caution">
    <text evidence="6">The sequence shown here is derived from an EMBL/GenBank/DDBJ whole genome shotgun (WGS) entry which is preliminary data.</text>
</comment>
<protein>
    <submittedName>
        <fullName evidence="6">Mucin-3A-like protein</fullName>
    </submittedName>
</protein>
<feature type="compositionally biased region" description="Basic and acidic residues" evidence="4">
    <location>
        <begin position="521"/>
        <end position="535"/>
    </location>
</feature>
<feature type="compositionally biased region" description="Basic and acidic residues" evidence="4">
    <location>
        <begin position="564"/>
        <end position="578"/>
    </location>
</feature>
<feature type="region of interest" description="Disordered" evidence="4">
    <location>
        <begin position="735"/>
        <end position="761"/>
    </location>
</feature>
<evidence type="ECO:0000256" key="3">
    <source>
        <dbReference type="ARBA" id="ARBA00022729"/>
    </source>
</evidence>
<dbReference type="InterPro" id="IPR001007">
    <property type="entry name" value="VWF_dom"/>
</dbReference>
<evidence type="ECO:0000256" key="4">
    <source>
        <dbReference type="SAM" id="MobiDB-lite"/>
    </source>
</evidence>
<feature type="compositionally biased region" description="Polar residues" evidence="4">
    <location>
        <begin position="398"/>
        <end position="421"/>
    </location>
</feature>
<gene>
    <name evidence="6" type="ORF">B4U79_17233</name>
</gene>
<keyword evidence="7" id="KW-1185">Reference proteome</keyword>
<evidence type="ECO:0000313" key="6">
    <source>
        <dbReference type="EMBL" id="RWS15313.1"/>
    </source>
</evidence>
<keyword evidence="3" id="KW-0732">Signal</keyword>
<dbReference type="SMART" id="SM00214">
    <property type="entry name" value="VWC"/>
    <property type="match status" value="2"/>
</dbReference>
<feature type="non-terminal residue" evidence="6">
    <location>
        <position position="761"/>
    </location>
</feature>
<feature type="compositionally biased region" description="Basic and acidic residues" evidence="4">
    <location>
        <begin position="435"/>
        <end position="449"/>
    </location>
</feature>
<dbReference type="EMBL" id="NCKU01000492">
    <property type="protein sequence ID" value="RWS15313.1"/>
    <property type="molecule type" value="Genomic_DNA"/>
</dbReference>
<feature type="compositionally biased region" description="Basic and acidic residues" evidence="4">
    <location>
        <begin position="607"/>
        <end position="621"/>
    </location>
</feature>
<dbReference type="GO" id="GO:0005576">
    <property type="term" value="C:extracellular region"/>
    <property type="evidence" value="ECO:0007669"/>
    <property type="project" value="UniProtKB-SubCell"/>
</dbReference>
<evidence type="ECO:0000313" key="7">
    <source>
        <dbReference type="Proteomes" id="UP000285301"/>
    </source>
</evidence>
<dbReference type="Gene3D" id="2.10.70.10">
    <property type="entry name" value="Complement Module, domain 1"/>
    <property type="match status" value="1"/>
</dbReference>
<comment type="subcellular location">
    <subcellularLocation>
        <location evidence="1">Secreted</location>
    </subcellularLocation>
</comment>
<name>A0A3S3PRW9_9ACAR</name>
<accession>A0A3S3PRW9</accession>
<feature type="region of interest" description="Disordered" evidence="4">
    <location>
        <begin position="398"/>
        <end position="719"/>
    </location>
</feature>
<feature type="domain" description="VWFC" evidence="5">
    <location>
        <begin position="311"/>
        <end position="379"/>
    </location>
</feature>
<proteinExistence type="predicted"/>
<evidence type="ECO:0000256" key="1">
    <source>
        <dbReference type="ARBA" id="ARBA00004613"/>
    </source>
</evidence>
<dbReference type="PROSITE" id="PS50184">
    <property type="entry name" value="VWFC_2"/>
    <property type="match status" value="1"/>
</dbReference>
<organism evidence="6 7">
    <name type="scientific">Dinothrombium tinctorium</name>
    <dbReference type="NCBI Taxonomy" id="1965070"/>
    <lineage>
        <taxon>Eukaryota</taxon>
        <taxon>Metazoa</taxon>
        <taxon>Ecdysozoa</taxon>
        <taxon>Arthropoda</taxon>
        <taxon>Chelicerata</taxon>
        <taxon>Arachnida</taxon>
        <taxon>Acari</taxon>
        <taxon>Acariformes</taxon>
        <taxon>Trombidiformes</taxon>
        <taxon>Prostigmata</taxon>
        <taxon>Anystina</taxon>
        <taxon>Parasitengona</taxon>
        <taxon>Trombidioidea</taxon>
        <taxon>Trombidiidae</taxon>
        <taxon>Dinothrombium</taxon>
    </lineage>
</organism>
<feature type="compositionally biased region" description="Polar residues" evidence="4">
    <location>
        <begin position="623"/>
        <end position="633"/>
    </location>
</feature>
<dbReference type="PANTHER" id="PTHR46698">
    <property type="entry name" value="CROSSVEINLESS 2"/>
    <property type="match status" value="1"/>
</dbReference>
<dbReference type="Proteomes" id="UP000285301">
    <property type="component" value="Unassembled WGS sequence"/>
</dbReference>